<organism evidence="2 3">
    <name type="scientific">Lates japonicus</name>
    <name type="common">Japanese lates</name>
    <dbReference type="NCBI Taxonomy" id="270547"/>
    <lineage>
        <taxon>Eukaryota</taxon>
        <taxon>Metazoa</taxon>
        <taxon>Chordata</taxon>
        <taxon>Craniata</taxon>
        <taxon>Vertebrata</taxon>
        <taxon>Euteleostomi</taxon>
        <taxon>Actinopterygii</taxon>
        <taxon>Neopterygii</taxon>
        <taxon>Teleostei</taxon>
        <taxon>Neoteleostei</taxon>
        <taxon>Acanthomorphata</taxon>
        <taxon>Carangaria</taxon>
        <taxon>Carangaria incertae sedis</taxon>
        <taxon>Centropomidae</taxon>
        <taxon>Lates</taxon>
    </lineage>
</organism>
<feature type="region of interest" description="Disordered" evidence="1">
    <location>
        <begin position="21"/>
        <end position="53"/>
    </location>
</feature>
<accession>A0AAD3MEA2</accession>
<dbReference type="EMBL" id="BRZM01000016">
    <property type="protein sequence ID" value="GLD53097.1"/>
    <property type="molecule type" value="Genomic_DNA"/>
</dbReference>
<evidence type="ECO:0000256" key="1">
    <source>
        <dbReference type="SAM" id="MobiDB-lite"/>
    </source>
</evidence>
<evidence type="ECO:0000313" key="2">
    <source>
        <dbReference type="EMBL" id="GLD53097.1"/>
    </source>
</evidence>
<comment type="caution">
    <text evidence="2">The sequence shown here is derived from an EMBL/GenBank/DDBJ whole genome shotgun (WGS) entry which is preliminary data.</text>
</comment>
<proteinExistence type="predicted"/>
<reference evidence="2" key="1">
    <citation type="submission" date="2022-08" db="EMBL/GenBank/DDBJ databases">
        <title>Genome sequencing of akame (Lates japonicus).</title>
        <authorList>
            <person name="Hashiguchi Y."/>
            <person name="Takahashi H."/>
        </authorList>
    </citation>
    <scope>NUCLEOTIDE SEQUENCE</scope>
    <source>
        <strain evidence="2">Kochi</strain>
    </source>
</reference>
<evidence type="ECO:0000313" key="3">
    <source>
        <dbReference type="Proteomes" id="UP001279410"/>
    </source>
</evidence>
<protein>
    <submittedName>
        <fullName evidence="2">Uncharacterized protein</fullName>
    </submittedName>
</protein>
<name>A0AAD3MEA2_LATJO</name>
<gene>
    <name evidence="2" type="ORF">AKAME5_000588700</name>
</gene>
<sequence length="145" mass="15294">MASTPSASALSAVLRCRGNIWTRNPPTKRPATSGYSLGLAGGTLRDSPAERNRSNQVSAWEAFLQGERVAVGGGLTVAYKSPQVDGGTLAVLWKSSSPDNGPQHQDQKIIKNDALQANGQISPTALTSSRDNSCCGQKITEDRPD</sequence>
<feature type="region of interest" description="Disordered" evidence="1">
    <location>
        <begin position="122"/>
        <end position="145"/>
    </location>
</feature>
<dbReference type="AlphaFoldDB" id="A0AAD3MEA2"/>
<dbReference type="Proteomes" id="UP001279410">
    <property type="component" value="Unassembled WGS sequence"/>
</dbReference>
<keyword evidence="3" id="KW-1185">Reference proteome</keyword>
<feature type="compositionally biased region" description="Polar residues" evidence="1">
    <location>
        <begin position="122"/>
        <end position="135"/>
    </location>
</feature>